<protein>
    <submittedName>
        <fullName evidence="2">Uncharacterized protein</fullName>
    </submittedName>
</protein>
<dbReference type="AlphaFoldDB" id="A0A9X3L7L0"/>
<proteinExistence type="predicted"/>
<evidence type="ECO:0000313" key="3">
    <source>
        <dbReference type="Proteomes" id="UP001152172"/>
    </source>
</evidence>
<reference evidence="2" key="1">
    <citation type="submission" date="2022-05" db="EMBL/GenBank/DDBJ databases">
        <authorList>
            <person name="Colautti A."/>
            <person name="Iacumin L."/>
        </authorList>
    </citation>
    <scope>NUCLEOTIDE SEQUENCE</scope>
    <source>
        <strain evidence="2">DSM 30747</strain>
    </source>
</reference>
<name>A0A9X3L7L0_9BACI</name>
<dbReference type="RefSeq" id="WP_269921182.1">
    <property type="nucleotide sequence ID" value="NZ_JAMKBI010000002.1"/>
</dbReference>
<keyword evidence="1" id="KW-1133">Transmembrane helix</keyword>
<dbReference type="EMBL" id="JAMKBI010000002">
    <property type="protein sequence ID" value="MCZ8532645.1"/>
    <property type="molecule type" value="Genomic_DNA"/>
</dbReference>
<keyword evidence="3" id="KW-1185">Reference proteome</keyword>
<keyword evidence="1" id="KW-0472">Membrane</keyword>
<organism evidence="2 3">
    <name type="scientific">Psychrobacillus psychrodurans</name>
    <dbReference type="NCBI Taxonomy" id="126157"/>
    <lineage>
        <taxon>Bacteria</taxon>
        <taxon>Bacillati</taxon>
        <taxon>Bacillota</taxon>
        <taxon>Bacilli</taxon>
        <taxon>Bacillales</taxon>
        <taxon>Bacillaceae</taxon>
        <taxon>Psychrobacillus</taxon>
    </lineage>
</organism>
<evidence type="ECO:0000313" key="2">
    <source>
        <dbReference type="EMBL" id="MCZ8532645.1"/>
    </source>
</evidence>
<accession>A0A9X3L7L0</accession>
<sequence>MLTEMAWDYVTDKTVIFTTILTILLFGSIIGIVLLMNILSSKFKNNIIRFS</sequence>
<gene>
    <name evidence="2" type="ORF">M9R61_04690</name>
</gene>
<comment type="caution">
    <text evidence="2">The sequence shown here is derived from an EMBL/GenBank/DDBJ whole genome shotgun (WGS) entry which is preliminary data.</text>
</comment>
<dbReference type="Proteomes" id="UP001152172">
    <property type="component" value="Unassembled WGS sequence"/>
</dbReference>
<keyword evidence="1" id="KW-0812">Transmembrane</keyword>
<feature type="transmembrane region" description="Helical" evidence="1">
    <location>
        <begin position="15"/>
        <end position="39"/>
    </location>
</feature>
<evidence type="ECO:0000256" key="1">
    <source>
        <dbReference type="SAM" id="Phobius"/>
    </source>
</evidence>